<dbReference type="RefSeq" id="WP_215607653.1">
    <property type="nucleotide sequence ID" value="NZ_JADOES010000005.1"/>
</dbReference>
<name>A0A947DCN2_9CYAN</name>
<feature type="domain" description="Glycosyl transferase family 1" evidence="1">
    <location>
        <begin position="200"/>
        <end position="364"/>
    </location>
</feature>
<dbReference type="SUPFAM" id="SSF53756">
    <property type="entry name" value="UDP-Glycosyltransferase/glycogen phosphorylase"/>
    <property type="match status" value="1"/>
</dbReference>
<reference evidence="3" key="2">
    <citation type="journal article" date="2021" name="Mar. Drugs">
        <title>Genome Reduction and Secondary Metabolism of the Marine Sponge-Associated Cyanobacterium Leptothoe.</title>
        <authorList>
            <person name="Konstantinou D."/>
            <person name="Popin R.V."/>
            <person name="Fewer D.P."/>
            <person name="Sivonen K."/>
            <person name="Gkelis S."/>
        </authorList>
    </citation>
    <scope>NUCLEOTIDE SEQUENCE</scope>
    <source>
        <strain evidence="3">TAU-MAC 1115</strain>
    </source>
</reference>
<sequence>MKVLHVIPSVSPSLGGPTHVVLNLVKALITKGIDAEIVTTNDDRDDVLDVPTRQRVIHKGVPVWFLPRFSPPLKEFIFSPALFQWLWKNAPDYDVIHSHYLFSFAPTCAGITARQNDVPYIVRPLGQLSPWALKQSQTKKRIYSFLFEEHNLRSAAAIHCTSTGEVEDVKKIGIQTSTATIPLGVDVPAVIPDATRQLYQVYEIPNGRFTLLFLSRIHYKKRPELLLQVVHQLVYRGKDIHLLLAGTGEKDYIGKLKDLVSSLNLNGRVTFTGFVQGRDKDLLLQGVNAFVLPSFSENFGVAVAEALVSGLPVITTPGVQISPEIASAKAGLIVEGEEDYLSQAIEKLMSDPELQKEFSKNGKKLAQQRYSWDVIAEQLINVYEIVIENHCLPKDIVF</sequence>
<keyword evidence="4" id="KW-1185">Reference proteome</keyword>
<gene>
    <name evidence="3" type="ORF">IXB50_03990</name>
</gene>
<dbReference type="Proteomes" id="UP000717364">
    <property type="component" value="Unassembled WGS sequence"/>
</dbReference>
<evidence type="ECO:0000259" key="2">
    <source>
        <dbReference type="Pfam" id="PF13579"/>
    </source>
</evidence>
<dbReference type="Pfam" id="PF00534">
    <property type="entry name" value="Glycos_transf_1"/>
    <property type="match status" value="1"/>
</dbReference>
<feature type="domain" description="Glycosyltransferase subfamily 4-like N-terminal" evidence="2">
    <location>
        <begin position="15"/>
        <end position="184"/>
    </location>
</feature>
<dbReference type="AlphaFoldDB" id="A0A947DCN2"/>
<reference evidence="3" key="1">
    <citation type="submission" date="2020-11" db="EMBL/GenBank/DDBJ databases">
        <authorList>
            <person name="Konstantinou D."/>
            <person name="Gkelis S."/>
            <person name="Popin R."/>
            <person name="Fewer D."/>
            <person name="Sivonen K."/>
        </authorList>
    </citation>
    <scope>NUCLEOTIDE SEQUENCE</scope>
    <source>
        <strain evidence="3">TAU-MAC 1115</strain>
    </source>
</reference>
<protein>
    <submittedName>
        <fullName evidence="3">Glycosyltransferase</fullName>
    </submittedName>
</protein>
<evidence type="ECO:0000313" key="4">
    <source>
        <dbReference type="Proteomes" id="UP000717364"/>
    </source>
</evidence>
<accession>A0A947DCN2</accession>
<dbReference type="PANTHER" id="PTHR45947:SF3">
    <property type="entry name" value="SULFOQUINOVOSYL TRANSFERASE SQD2"/>
    <property type="match status" value="1"/>
</dbReference>
<proteinExistence type="predicted"/>
<dbReference type="InterPro" id="IPR028098">
    <property type="entry name" value="Glyco_trans_4-like_N"/>
</dbReference>
<dbReference type="InterPro" id="IPR050194">
    <property type="entry name" value="Glycosyltransferase_grp1"/>
</dbReference>
<dbReference type="InterPro" id="IPR001296">
    <property type="entry name" value="Glyco_trans_1"/>
</dbReference>
<comment type="caution">
    <text evidence="3">The sequence shown here is derived from an EMBL/GenBank/DDBJ whole genome shotgun (WGS) entry which is preliminary data.</text>
</comment>
<dbReference type="GO" id="GO:0016757">
    <property type="term" value="F:glycosyltransferase activity"/>
    <property type="evidence" value="ECO:0007669"/>
    <property type="project" value="InterPro"/>
</dbReference>
<evidence type="ECO:0000259" key="1">
    <source>
        <dbReference type="Pfam" id="PF00534"/>
    </source>
</evidence>
<dbReference type="CDD" id="cd03821">
    <property type="entry name" value="GT4_Bme6-like"/>
    <property type="match status" value="1"/>
</dbReference>
<dbReference type="Pfam" id="PF13579">
    <property type="entry name" value="Glyco_trans_4_4"/>
    <property type="match status" value="1"/>
</dbReference>
<organism evidence="3 4">
    <name type="scientific">Leptothoe spongobia TAU-MAC 1115</name>
    <dbReference type="NCBI Taxonomy" id="1967444"/>
    <lineage>
        <taxon>Bacteria</taxon>
        <taxon>Bacillati</taxon>
        <taxon>Cyanobacteriota</taxon>
        <taxon>Cyanophyceae</taxon>
        <taxon>Nodosilineales</taxon>
        <taxon>Cymatolegaceae</taxon>
        <taxon>Leptothoe</taxon>
        <taxon>Leptothoe spongobia</taxon>
    </lineage>
</organism>
<dbReference type="Gene3D" id="3.40.50.2000">
    <property type="entry name" value="Glycogen Phosphorylase B"/>
    <property type="match status" value="2"/>
</dbReference>
<evidence type="ECO:0000313" key="3">
    <source>
        <dbReference type="EMBL" id="MBT9314580.1"/>
    </source>
</evidence>
<dbReference type="PANTHER" id="PTHR45947">
    <property type="entry name" value="SULFOQUINOVOSYL TRANSFERASE SQD2"/>
    <property type="match status" value="1"/>
</dbReference>
<dbReference type="EMBL" id="JADOES010000005">
    <property type="protein sequence ID" value="MBT9314580.1"/>
    <property type="molecule type" value="Genomic_DNA"/>
</dbReference>